<comment type="catalytic activity">
    <reaction evidence="3">
        <text>Hydrolysis of (1-&gt;4)-beta-linkages between N-acetylmuramic acid and N-acetyl-D-glucosamine residues in a peptidoglycan and between N-acetyl-D-glucosamine residues in chitodextrins.</text>
        <dbReference type="EC" id="3.2.1.17"/>
    </reaction>
</comment>
<dbReference type="KEGG" id="vg:10329347"/>
<feature type="region of interest" description="Disordered" evidence="5">
    <location>
        <begin position="612"/>
        <end position="637"/>
    </location>
</feature>
<dbReference type="RefSeq" id="YP_004324621.1">
    <property type="nucleotide sequence ID" value="NC_015289.1"/>
</dbReference>
<evidence type="ECO:0000256" key="3">
    <source>
        <dbReference type="RuleBase" id="RU003788"/>
    </source>
</evidence>
<dbReference type="Proteomes" id="UP000006526">
    <property type="component" value="Segment"/>
</dbReference>
<sequence length="953" mass="102484">MATVTKGAKINFYKFVDPDGGAGTTAAATGVSKENKALTASIKANTQAINNLGATVNSIGKVAASMKDAQLKLLKIDEDRLRKSSFKPKFTKAKPIKSKAFDSLFSGKIMGFWESLLNLAGALLKYFLVIPALKWLSDEKNQDKVVSGLKILAKVFKFIADVAKFSFVNTIEGLYDLLRDDATWQERIGGFFQALTGLGTAFLAISILRRPGETIRTFTDVLTKFGRGLTNAALKLARHPLVVATGLFTAGYFIPKLMPGTVSEQERKILEQQGSNEEKIKKLEEQLNNLNFFDRYIRGFGAEIEEQIRAIREGKVASYGQTFGQDDLPTKSIGGYLKEYAKGGWINGPQSGYPVNISGGNKPDFIGHGTEYVARKADGGAFIVPFDTPATRVNPSLTASRTLEAKMMGFKLPGFDSGGAMDSFAKKMIKVHEGLKLQKYLDSRGFPTIGYGHLVRPTDKFPNTISKAFADQLFEKDYKHHKKAAKGIPGYGTSSPMQKAALIDLTFNMGPAWHEGFPKMMTAYGKGDFETAGNELMDSDYFNQVKRRGPTIVSLIKNKGLGPESQYLIDAGIIPPSSGTKNPFGNPLNAFGSFVTNSLFGGPASAAEIATGTEPNDMGRDTANRQNSTTGSFTVIPTSHSETGAGWGIRGVTDKYGRPIVLSQPAAMAFAKMMQVSKGQVKGSDIASSGRTRRKNTSVGGDPNSVHLYGEGLDISGSSEKWMKSNASRYGWNFGYNHGPGSGHYDYEGTGSRVTPILAPPGGKSFVYDKAAVTDTGATGATNKQTGSGNFLTGLLKSLRGGGQTNRDPSSLFNESAMDTGFGSLFDVDSPLTSGINYSSAFKNPFSSTSAQRAESIQEQARIRRVTEQRNQARREINAKTSEVVQMALAAVEAQNGSNRQFIQTAESAIRNLLGAQAGGGTFANVGGTTGTVLRTAVAVLNSFNNPLRGIFQ</sequence>
<accession>E3SK58</accession>
<keyword evidence="3" id="KW-0378">Hydrolase</keyword>
<protein>
    <recommendedName>
        <fullName evidence="3">Lysozyme</fullName>
        <ecNumber evidence="3">3.2.1.17</ecNumber>
    </recommendedName>
</protein>
<dbReference type="GO" id="GO:0003796">
    <property type="term" value="F:lysozyme activity"/>
    <property type="evidence" value="ECO:0007669"/>
    <property type="project" value="UniProtKB-EC"/>
</dbReference>
<proteinExistence type="inferred from homology"/>
<dbReference type="GO" id="GO:0016998">
    <property type="term" value="P:cell wall macromolecule catabolic process"/>
    <property type="evidence" value="ECO:0007669"/>
    <property type="project" value="InterPro"/>
</dbReference>
<comment type="similarity">
    <text evidence="3">Belongs to the glycosyl hydrolase 24 family.</text>
</comment>
<reference evidence="6 7" key="1">
    <citation type="journal article" date="2010" name="Environ. Microbiol.">
        <title>Genomic analysis of oceanic cyanobacterial myoviruses compared with T4-like myoviruses from diverse hosts and environments.</title>
        <authorList>
            <person name="Sullivan M.B."/>
            <person name="Huang K.H."/>
            <person name="Ignacio-Espinoza J.C."/>
            <person name="Berlin A.M."/>
            <person name="Kelly L."/>
            <person name="Weigele P.R."/>
            <person name="DeFrancesco A.S."/>
            <person name="Kern S.E."/>
            <person name="Thompson L.R."/>
            <person name="Young S."/>
            <person name="Yandava C."/>
            <person name="Fu R."/>
            <person name="Krastins B."/>
            <person name="Chase M."/>
            <person name="Sarracino D."/>
            <person name="Osburne M.S."/>
            <person name="Henn M.R."/>
            <person name="Chisholm S.W."/>
        </authorList>
    </citation>
    <scope>NUCLEOTIDE SEQUENCE [LARGE SCALE GENOMIC DNA]</scope>
    <source>
        <strain evidence="6">8102-12</strain>
    </source>
</reference>
<keyword evidence="2 3" id="KW-0081">Bacteriolytic enzyme</keyword>
<feature type="compositionally biased region" description="Polar residues" evidence="5">
    <location>
        <begin position="624"/>
        <end position="637"/>
    </location>
</feature>
<name>E3SK58_9CAUD</name>
<dbReference type="PANTHER" id="PTHR37406">
    <property type="entry name" value="T4-TYPE LYSOZYME 1-RELATED"/>
    <property type="match status" value="1"/>
</dbReference>
<feature type="region of interest" description="Disordered" evidence="5">
    <location>
        <begin position="681"/>
        <end position="705"/>
    </location>
</feature>
<dbReference type="InterPro" id="IPR023347">
    <property type="entry name" value="Lysozyme_dom_sf"/>
</dbReference>
<dbReference type="CAZy" id="GH24">
    <property type="family name" value="Glycoside Hydrolase Family 24"/>
</dbReference>
<dbReference type="OrthoDB" id="2603at10239"/>
<dbReference type="InterPro" id="IPR052619">
    <property type="entry name" value="Phage_lysozyme-like"/>
</dbReference>
<evidence type="ECO:0000313" key="6">
    <source>
        <dbReference type="EMBL" id="ADO98052.1"/>
    </source>
</evidence>
<keyword evidence="7" id="KW-1185">Reference proteome</keyword>
<dbReference type="EMBL" id="GU071097">
    <property type="protein sequence ID" value="ADO98052.1"/>
    <property type="molecule type" value="Genomic_DNA"/>
</dbReference>
<keyword evidence="1 3" id="KW-0929">Antimicrobial</keyword>
<keyword evidence="4" id="KW-0175">Coiled coil</keyword>
<keyword evidence="3" id="KW-0326">Glycosidase</keyword>
<dbReference type="Gene3D" id="1.10.530.40">
    <property type="match status" value="1"/>
</dbReference>
<evidence type="ECO:0000256" key="4">
    <source>
        <dbReference type="SAM" id="Coils"/>
    </source>
</evidence>
<dbReference type="PANTHER" id="PTHR37406:SF1">
    <property type="entry name" value="T4-TYPE LYSOZYME 1-RELATED"/>
    <property type="match status" value="1"/>
</dbReference>
<dbReference type="InterPro" id="IPR023346">
    <property type="entry name" value="Lysozyme-like_dom_sf"/>
</dbReference>
<organism evidence="6 7">
    <name type="scientific">Synechococcus phage S-SSM5</name>
    <dbReference type="NCBI Taxonomy" id="445685"/>
    <lineage>
        <taxon>Viruses</taxon>
        <taxon>Duplodnaviria</taxon>
        <taxon>Heunggongvirae</taxon>
        <taxon>Uroviricota</taxon>
        <taxon>Caudoviricetes</taxon>
        <taxon>Pantevenvirales</taxon>
        <taxon>Kyanoviridae</taxon>
        <taxon>Glaucusvirus</taxon>
        <taxon>Glaucusvirus ssm5</taxon>
    </lineage>
</organism>
<evidence type="ECO:0000313" key="7">
    <source>
        <dbReference type="Proteomes" id="UP000006526"/>
    </source>
</evidence>
<gene>
    <name evidence="6" type="ORF">SSSM5_015</name>
</gene>
<dbReference type="GO" id="GO:0009253">
    <property type="term" value="P:peptidoglycan catabolic process"/>
    <property type="evidence" value="ECO:0007669"/>
    <property type="project" value="InterPro"/>
</dbReference>
<evidence type="ECO:0000256" key="1">
    <source>
        <dbReference type="ARBA" id="ARBA00022529"/>
    </source>
</evidence>
<dbReference type="EC" id="3.2.1.17" evidence="3"/>
<dbReference type="SUPFAM" id="SSF53955">
    <property type="entry name" value="Lysozyme-like"/>
    <property type="match status" value="1"/>
</dbReference>
<feature type="coiled-coil region" evidence="4">
    <location>
        <begin position="856"/>
        <end position="883"/>
    </location>
</feature>
<dbReference type="InterPro" id="IPR002196">
    <property type="entry name" value="Glyco_hydro_24"/>
</dbReference>
<dbReference type="GO" id="GO:0042742">
    <property type="term" value="P:defense response to bacterium"/>
    <property type="evidence" value="ECO:0007669"/>
    <property type="project" value="UniProtKB-KW"/>
</dbReference>
<evidence type="ECO:0000256" key="2">
    <source>
        <dbReference type="ARBA" id="ARBA00022638"/>
    </source>
</evidence>
<evidence type="ECO:0000256" key="5">
    <source>
        <dbReference type="SAM" id="MobiDB-lite"/>
    </source>
</evidence>
<dbReference type="GeneID" id="10329347"/>
<dbReference type="Pfam" id="PF00959">
    <property type="entry name" value="Phage_lysozyme"/>
    <property type="match status" value="1"/>
</dbReference>
<dbReference type="GO" id="GO:0031640">
    <property type="term" value="P:killing of cells of another organism"/>
    <property type="evidence" value="ECO:0007669"/>
    <property type="project" value="UniProtKB-KW"/>
</dbReference>